<accession>A0A645J7I6</accession>
<sequence>MQDDFGDSLISSDSVISSSEFLDETLFLGKRGFLDKLIRQINCCYAHNCYDACAVLMRRVFEIVLILAYEKQGVQNQIKDSNGDYVMLEKIVANAIQNKGLHISRSRNEYDSIRDLGNFAAHKIHFNTRKSDIDNIKQTYRVCLEELYYIAGLIV</sequence>
<dbReference type="EMBL" id="VSSQ01132710">
    <property type="protein sequence ID" value="MPN59100.1"/>
    <property type="molecule type" value="Genomic_DNA"/>
</dbReference>
<reference evidence="1" key="1">
    <citation type="submission" date="2019-08" db="EMBL/GenBank/DDBJ databases">
        <authorList>
            <person name="Kucharzyk K."/>
            <person name="Murdoch R.W."/>
            <person name="Higgins S."/>
            <person name="Loffler F."/>
        </authorList>
    </citation>
    <scope>NUCLEOTIDE SEQUENCE</scope>
</reference>
<organism evidence="1">
    <name type="scientific">bioreactor metagenome</name>
    <dbReference type="NCBI Taxonomy" id="1076179"/>
    <lineage>
        <taxon>unclassified sequences</taxon>
        <taxon>metagenomes</taxon>
        <taxon>ecological metagenomes</taxon>
    </lineage>
</organism>
<comment type="caution">
    <text evidence="1">The sequence shown here is derived from an EMBL/GenBank/DDBJ whole genome shotgun (WGS) entry which is preliminary data.</text>
</comment>
<protein>
    <submittedName>
        <fullName evidence="1">Uncharacterized protein</fullName>
    </submittedName>
</protein>
<proteinExistence type="predicted"/>
<gene>
    <name evidence="1" type="ORF">SDC9_206818</name>
</gene>
<name>A0A645J7I6_9ZZZZ</name>
<dbReference type="AlphaFoldDB" id="A0A645J7I6"/>
<evidence type="ECO:0000313" key="1">
    <source>
        <dbReference type="EMBL" id="MPN59100.1"/>
    </source>
</evidence>